<reference evidence="8 9" key="1">
    <citation type="journal article" date="2016" name="Nat. Commun.">
        <title>Thousands of microbial genomes shed light on interconnected biogeochemical processes in an aquifer system.</title>
        <authorList>
            <person name="Anantharaman K."/>
            <person name="Brown C.T."/>
            <person name="Hug L.A."/>
            <person name="Sharon I."/>
            <person name="Castelle C.J."/>
            <person name="Probst A.J."/>
            <person name="Thomas B.C."/>
            <person name="Singh A."/>
            <person name="Wilkins M.J."/>
            <person name="Karaoz U."/>
            <person name="Brodie E.L."/>
            <person name="Williams K.H."/>
            <person name="Hubbard S.S."/>
            <person name="Banfield J.F."/>
        </authorList>
    </citation>
    <scope>NUCLEOTIDE SEQUENCE [LARGE SCALE GENOMIC DNA]</scope>
</reference>
<evidence type="ECO:0000256" key="5">
    <source>
        <dbReference type="HAMAP-Rule" id="MF_02033"/>
    </source>
</evidence>
<comment type="subcellular location">
    <subcellularLocation>
        <location evidence="5">Cell membrane</location>
        <topology evidence="5">Peripheral membrane protein</topology>
        <orientation evidence="5">Cytoplasmic side</orientation>
    </subcellularLocation>
    <text evidence="5">Localizes to the Z ring in an FtsZ-dependent manner. Targeted to the membrane through a conserved C-terminal amphipathic helix.</text>
</comment>
<dbReference type="PIRSF" id="PIRSF003101">
    <property type="entry name" value="FtsA"/>
    <property type="match status" value="1"/>
</dbReference>
<dbReference type="PANTHER" id="PTHR32432:SF4">
    <property type="entry name" value="CELL DIVISION PROTEIN FTSA"/>
    <property type="match status" value="1"/>
</dbReference>
<dbReference type="HAMAP" id="MF_02033">
    <property type="entry name" value="FtsA"/>
    <property type="match status" value="1"/>
</dbReference>
<comment type="similarity">
    <text evidence="5 6">Belongs to the FtsA/MreB family.</text>
</comment>
<dbReference type="Pfam" id="PF02491">
    <property type="entry name" value="SHS2_FTSA"/>
    <property type="match status" value="1"/>
</dbReference>
<dbReference type="GO" id="GO:0032153">
    <property type="term" value="C:cell division site"/>
    <property type="evidence" value="ECO:0007669"/>
    <property type="project" value="UniProtKB-UniRule"/>
</dbReference>
<dbReference type="InterPro" id="IPR020823">
    <property type="entry name" value="Cell_div_FtsA"/>
</dbReference>
<dbReference type="PANTHER" id="PTHR32432">
    <property type="entry name" value="CELL DIVISION PROTEIN FTSA-RELATED"/>
    <property type="match status" value="1"/>
</dbReference>
<keyword evidence="3 5" id="KW-0472">Membrane</keyword>
<feature type="domain" description="SHS2" evidence="7">
    <location>
        <begin position="12"/>
        <end position="197"/>
    </location>
</feature>
<evidence type="ECO:0000259" key="7">
    <source>
        <dbReference type="SMART" id="SM00842"/>
    </source>
</evidence>
<dbReference type="InterPro" id="IPR050696">
    <property type="entry name" value="FtsA/MreB"/>
</dbReference>
<dbReference type="GO" id="GO:0009898">
    <property type="term" value="C:cytoplasmic side of plasma membrane"/>
    <property type="evidence" value="ECO:0007669"/>
    <property type="project" value="UniProtKB-UniRule"/>
</dbReference>
<organism evidence="8 9">
    <name type="scientific">Candidatus Lambdaproteobacteria bacterium RIFOXYD2_FULL_56_26</name>
    <dbReference type="NCBI Taxonomy" id="1817773"/>
    <lineage>
        <taxon>Bacteria</taxon>
        <taxon>Pseudomonadati</taxon>
        <taxon>Pseudomonadota</taxon>
        <taxon>Candidatus Lambdaproteobacteria</taxon>
    </lineage>
</organism>
<dbReference type="CDD" id="cd24048">
    <property type="entry name" value="ASKHA_NBD_FtsA"/>
    <property type="match status" value="1"/>
</dbReference>
<dbReference type="SMART" id="SM00842">
    <property type="entry name" value="FtsA"/>
    <property type="match status" value="1"/>
</dbReference>
<dbReference type="InterPro" id="IPR003494">
    <property type="entry name" value="SHS2_FtsA"/>
</dbReference>
<accession>A0A1F6H3V8</accession>
<evidence type="ECO:0000256" key="6">
    <source>
        <dbReference type="PIRNR" id="PIRNR003101"/>
    </source>
</evidence>
<comment type="caution">
    <text evidence="8">The sequence shown here is derived from an EMBL/GenBank/DDBJ whole genome shotgun (WGS) entry which is preliminary data.</text>
</comment>
<name>A0A1F6H3V8_9PROT</name>
<dbReference type="EMBL" id="MFNF01000001">
    <property type="protein sequence ID" value="OGH05045.1"/>
    <property type="molecule type" value="Genomic_DNA"/>
</dbReference>
<dbReference type="Proteomes" id="UP000177583">
    <property type="component" value="Unassembled WGS sequence"/>
</dbReference>
<evidence type="ECO:0000313" key="9">
    <source>
        <dbReference type="Proteomes" id="UP000177583"/>
    </source>
</evidence>
<evidence type="ECO:0000313" key="8">
    <source>
        <dbReference type="EMBL" id="OGH05045.1"/>
    </source>
</evidence>
<dbReference type="SUPFAM" id="SSF53067">
    <property type="entry name" value="Actin-like ATPase domain"/>
    <property type="match status" value="2"/>
</dbReference>
<evidence type="ECO:0000256" key="3">
    <source>
        <dbReference type="ARBA" id="ARBA00023136"/>
    </source>
</evidence>
<dbReference type="AlphaFoldDB" id="A0A1F6H3V8"/>
<comment type="subunit">
    <text evidence="5">Self-interacts. Interacts with FtsZ.</text>
</comment>
<dbReference type="Gene3D" id="3.30.420.40">
    <property type="match status" value="2"/>
</dbReference>
<dbReference type="Gene3D" id="3.30.1490.110">
    <property type="match status" value="1"/>
</dbReference>
<evidence type="ECO:0000256" key="1">
    <source>
        <dbReference type="ARBA" id="ARBA00022475"/>
    </source>
</evidence>
<comment type="function">
    <text evidence="5 6">Cell division protein that is involved in the assembly of the Z ring. May serve as a membrane anchor for the Z ring.</text>
</comment>
<proteinExistence type="inferred from homology"/>
<keyword evidence="1 5" id="KW-1003">Cell membrane</keyword>
<keyword evidence="2 5" id="KW-0132">Cell division</keyword>
<protein>
    <recommendedName>
        <fullName evidence="5 6">Cell division protein FtsA</fullName>
    </recommendedName>
</protein>
<dbReference type="Pfam" id="PF14450">
    <property type="entry name" value="FtsA"/>
    <property type="match status" value="1"/>
</dbReference>
<dbReference type="NCBIfam" id="TIGR01174">
    <property type="entry name" value="ftsA"/>
    <property type="match status" value="1"/>
</dbReference>
<evidence type="ECO:0000256" key="2">
    <source>
        <dbReference type="ARBA" id="ARBA00022618"/>
    </source>
</evidence>
<dbReference type="InterPro" id="IPR043129">
    <property type="entry name" value="ATPase_NBD"/>
</dbReference>
<sequence length="417" mass="44884">MRQVKRQDGRIVVGLDIGTTKICVVAAEITDRGKIRIIGFGQAPSEGLNRGVVTNISAAARSIRTAVEECQLKSGLEIDSVYAGIAGHHITGLNRDGVVAVRGDTITEQDIQRVIETARACNFPDKEILHTLCQEYIVDGQDGVKQPIGMAGRRLEARVHLILGSVTSAANIVQCCHNANLHVNNVVLEPLASSLAVLEEEEKELGVILLDIGGGTSDMVIYKNGSIVHTSVLPLGGHQVTNDIAIGLRTTKDEALRVKHECGIAMLSMVKESETVTLKGIAGREDRVLDKRLLASVVQARFEEIFGLILDDVRRSGYLPSIAAGVVLTGGSALMRGIAKLAEESMQMQVRIGTPTHIEGLEELVDSPIYATAVGLVKYAAENDLDTSFSKDANPEKIFTNVVGNMKNNLKGFFDLF</sequence>
<gene>
    <name evidence="5" type="primary">ftsA</name>
    <name evidence="8" type="ORF">A2557_08720</name>
</gene>
<evidence type="ECO:0000256" key="4">
    <source>
        <dbReference type="ARBA" id="ARBA00023306"/>
    </source>
</evidence>
<keyword evidence="4 5" id="KW-0131">Cell cycle</keyword>
<dbReference type="GO" id="GO:0043093">
    <property type="term" value="P:FtsZ-dependent cytokinesis"/>
    <property type="evidence" value="ECO:0007669"/>
    <property type="project" value="UniProtKB-UniRule"/>
</dbReference>